<dbReference type="EMBL" id="MU806803">
    <property type="protein sequence ID" value="KAJ3832972.1"/>
    <property type="molecule type" value="Genomic_DNA"/>
</dbReference>
<keyword evidence="1" id="KW-0472">Membrane</keyword>
<evidence type="ECO:0000313" key="3">
    <source>
        <dbReference type="Proteomes" id="UP001163846"/>
    </source>
</evidence>
<proteinExistence type="predicted"/>
<dbReference type="AlphaFoldDB" id="A0AA38NYI1"/>
<keyword evidence="3" id="KW-1185">Reference proteome</keyword>
<keyword evidence="1" id="KW-0812">Transmembrane</keyword>
<protein>
    <submittedName>
        <fullName evidence="2">Uncharacterized protein</fullName>
    </submittedName>
</protein>
<keyword evidence="1" id="KW-1133">Transmembrane helix</keyword>
<reference evidence="2" key="1">
    <citation type="submission" date="2022-08" db="EMBL/GenBank/DDBJ databases">
        <authorList>
            <consortium name="DOE Joint Genome Institute"/>
            <person name="Min B."/>
            <person name="Riley R."/>
            <person name="Sierra-Patev S."/>
            <person name="Naranjo-Ortiz M."/>
            <person name="Looney B."/>
            <person name="Konkel Z."/>
            <person name="Slot J.C."/>
            <person name="Sakamoto Y."/>
            <person name="Steenwyk J.L."/>
            <person name="Rokas A."/>
            <person name="Carro J."/>
            <person name="Camarero S."/>
            <person name="Ferreira P."/>
            <person name="Molpeceres G."/>
            <person name="Ruiz-Duenas F.J."/>
            <person name="Serrano A."/>
            <person name="Henrissat B."/>
            <person name="Drula E."/>
            <person name="Hughes K.W."/>
            <person name="Mata J.L."/>
            <person name="Ishikawa N.K."/>
            <person name="Vargas-Isla R."/>
            <person name="Ushijima S."/>
            <person name="Smith C.A."/>
            <person name="Ahrendt S."/>
            <person name="Andreopoulos W."/>
            <person name="He G."/>
            <person name="Labutti K."/>
            <person name="Lipzen A."/>
            <person name="Ng V."/>
            <person name="Sandor L."/>
            <person name="Barry K."/>
            <person name="Martinez A.T."/>
            <person name="Xiao Y."/>
            <person name="Gibbons J.G."/>
            <person name="Terashima K."/>
            <person name="Hibbett D.S."/>
            <person name="Grigoriev I.V."/>
        </authorList>
    </citation>
    <scope>NUCLEOTIDE SEQUENCE</scope>
    <source>
        <strain evidence="2">TFB9207</strain>
    </source>
</reference>
<accession>A0AA38NYI1</accession>
<feature type="transmembrane region" description="Helical" evidence="1">
    <location>
        <begin position="42"/>
        <end position="65"/>
    </location>
</feature>
<evidence type="ECO:0000313" key="2">
    <source>
        <dbReference type="EMBL" id="KAJ3832972.1"/>
    </source>
</evidence>
<sequence length="70" mass="7676">MVLECHSPGHDLAVSRHVLALTLASASLLSMHFGQGHFRTNLGWASSVIHWLRSSVLLVIAFSWLSKAHS</sequence>
<dbReference type="Proteomes" id="UP001163846">
    <property type="component" value="Unassembled WGS sequence"/>
</dbReference>
<comment type="caution">
    <text evidence="2">The sequence shown here is derived from an EMBL/GenBank/DDBJ whole genome shotgun (WGS) entry which is preliminary data.</text>
</comment>
<name>A0AA38NYI1_9AGAR</name>
<evidence type="ECO:0000256" key="1">
    <source>
        <dbReference type="SAM" id="Phobius"/>
    </source>
</evidence>
<gene>
    <name evidence="2" type="ORF">F5878DRAFT_430455</name>
</gene>
<organism evidence="2 3">
    <name type="scientific">Lentinula raphanica</name>
    <dbReference type="NCBI Taxonomy" id="153919"/>
    <lineage>
        <taxon>Eukaryota</taxon>
        <taxon>Fungi</taxon>
        <taxon>Dikarya</taxon>
        <taxon>Basidiomycota</taxon>
        <taxon>Agaricomycotina</taxon>
        <taxon>Agaricomycetes</taxon>
        <taxon>Agaricomycetidae</taxon>
        <taxon>Agaricales</taxon>
        <taxon>Marasmiineae</taxon>
        <taxon>Omphalotaceae</taxon>
        <taxon>Lentinula</taxon>
    </lineage>
</organism>
<feature type="transmembrane region" description="Helical" evidence="1">
    <location>
        <begin position="12"/>
        <end position="30"/>
    </location>
</feature>